<evidence type="ECO:0000313" key="3">
    <source>
        <dbReference type="Proteomes" id="UP000218811"/>
    </source>
</evidence>
<accession>A0A2H3IWM8</accession>
<feature type="region of interest" description="Disordered" evidence="1">
    <location>
        <begin position="52"/>
        <end position="80"/>
    </location>
</feature>
<name>A0A2H3IWM8_WOLCO</name>
<evidence type="ECO:0000313" key="2">
    <source>
        <dbReference type="EMBL" id="PCH33835.1"/>
    </source>
</evidence>
<evidence type="ECO:0000256" key="1">
    <source>
        <dbReference type="SAM" id="MobiDB-lite"/>
    </source>
</evidence>
<reference evidence="2 3" key="1">
    <citation type="journal article" date="2012" name="Science">
        <title>The Paleozoic origin of enzymatic lignin decomposition reconstructed from 31 fungal genomes.</title>
        <authorList>
            <person name="Floudas D."/>
            <person name="Binder M."/>
            <person name="Riley R."/>
            <person name="Barry K."/>
            <person name="Blanchette R.A."/>
            <person name="Henrissat B."/>
            <person name="Martinez A.T."/>
            <person name="Otillar R."/>
            <person name="Spatafora J.W."/>
            <person name="Yadav J.S."/>
            <person name="Aerts A."/>
            <person name="Benoit I."/>
            <person name="Boyd A."/>
            <person name="Carlson A."/>
            <person name="Copeland A."/>
            <person name="Coutinho P.M."/>
            <person name="de Vries R.P."/>
            <person name="Ferreira P."/>
            <person name="Findley K."/>
            <person name="Foster B."/>
            <person name="Gaskell J."/>
            <person name="Glotzer D."/>
            <person name="Gorecki P."/>
            <person name="Heitman J."/>
            <person name="Hesse C."/>
            <person name="Hori C."/>
            <person name="Igarashi K."/>
            <person name="Jurgens J.A."/>
            <person name="Kallen N."/>
            <person name="Kersten P."/>
            <person name="Kohler A."/>
            <person name="Kuees U."/>
            <person name="Kumar T.K.A."/>
            <person name="Kuo A."/>
            <person name="LaButti K."/>
            <person name="Larrondo L.F."/>
            <person name="Lindquist E."/>
            <person name="Ling A."/>
            <person name="Lombard V."/>
            <person name="Lucas S."/>
            <person name="Lundell T."/>
            <person name="Martin R."/>
            <person name="McLaughlin D.J."/>
            <person name="Morgenstern I."/>
            <person name="Morin E."/>
            <person name="Murat C."/>
            <person name="Nagy L.G."/>
            <person name="Nolan M."/>
            <person name="Ohm R.A."/>
            <person name="Patyshakuliyeva A."/>
            <person name="Rokas A."/>
            <person name="Ruiz-Duenas F.J."/>
            <person name="Sabat G."/>
            <person name="Salamov A."/>
            <person name="Samejima M."/>
            <person name="Schmutz J."/>
            <person name="Slot J.C."/>
            <person name="St John F."/>
            <person name="Stenlid J."/>
            <person name="Sun H."/>
            <person name="Sun S."/>
            <person name="Syed K."/>
            <person name="Tsang A."/>
            <person name="Wiebenga A."/>
            <person name="Young D."/>
            <person name="Pisabarro A."/>
            <person name="Eastwood D.C."/>
            <person name="Martin F."/>
            <person name="Cullen D."/>
            <person name="Grigoriev I.V."/>
            <person name="Hibbett D.S."/>
        </authorList>
    </citation>
    <scope>NUCLEOTIDE SEQUENCE [LARGE SCALE GENOMIC DNA]</scope>
    <source>
        <strain evidence="2 3">MD-104</strain>
    </source>
</reference>
<organism evidence="2 3">
    <name type="scientific">Wolfiporia cocos (strain MD-104)</name>
    <name type="common">Brown rot fungus</name>
    <dbReference type="NCBI Taxonomy" id="742152"/>
    <lineage>
        <taxon>Eukaryota</taxon>
        <taxon>Fungi</taxon>
        <taxon>Dikarya</taxon>
        <taxon>Basidiomycota</taxon>
        <taxon>Agaricomycotina</taxon>
        <taxon>Agaricomycetes</taxon>
        <taxon>Polyporales</taxon>
        <taxon>Phaeolaceae</taxon>
        <taxon>Wolfiporia</taxon>
    </lineage>
</organism>
<dbReference type="Proteomes" id="UP000218811">
    <property type="component" value="Unassembled WGS sequence"/>
</dbReference>
<sequence length="146" mass="16855">MDPSPGDIGAVFLHPPFRDFPGADRYLDGLTYDLMNENPDWFLDPVDFRHEGNTNPNAIDYPQQLEPGRKKKSTGQASAEEPRYRCTFCRRSYAGVNAKSMWRRHVFEKHKIGMWNRRDPQDRKGGRNANSKTCLVVWSSRPVLTV</sequence>
<gene>
    <name evidence="2" type="ORF">WOLCODRAFT_64064</name>
</gene>
<keyword evidence="3" id="KW-1185">Reference proteome</keyword>
<dbReference type="AlphaFoldDB" id="A0A2H3IWM8"/>
<protein>
    <submittedName>
        <fullName evidence="2">Uncharacterized protein</fullName>
    </submittedName>
</protein>
<dbReference type="OMA" id="RECCPRI"/>
<proteinExistence type="predicted"/>
<dbReference type="EMBL" id="KB467831">
    <property type="protein sequence ID" value="PCH33835.1"/>
    <property type="molecule type" value="Genomic_DNA"/>
</dbReference>
<dbReference type="OrthoDB" id="2333993at2759"/>
<dbReference type="STRING" id="742152.A0A2H3IWM8"/>